<evidence type="ECO:0000256" key="1">
    <source>
        <dbReference type="SAM" id="Phobius"/>
    </source>
</evidence>
<keyword evidence="3" id="KW-1185">Reference proteome</keyword>
<feature type="transmembrane region" description="Helical" evidence="1">
    <location>
        <begin position="32"/>
        <end position="52"/>
    </location>
</feature>
<proteinExistence type="predicted"/>
<comment type="caution">
    <text evidence="2">The sequence shown here is derived from an EMBL/GenBank/DDBJ whole genome shotgun (WGS) entry which is preliminary data.</text>
</comment>
<accession>M0PC28</accession>
<dbReference type="Pfam" id="PF24020">
    <property type="entry name" value="DUF7333"/>
    <property type="match status" value="1"/>
</dbReference>
<keyword evidence="1" id="KW-1133">Transmembrane helix</keyword>
<dbReference type="OrthoDB" id="214577at2157"/>
<dbReference type="Proteomes" id="UP000011546">
    <property type="component" value="Unassembled WGS sequence"/>
</dbReference>
<dbReference type="RefSeq" id="WP_008847614.1">
    <property type="nucleotide sequence ID" value="NZ_AOJH01000032.1"/>
</dbReference>
<name>M0PC28_9EURY</name>
<evidence type="ECO:0000313" key="3">
    <source>
        <dbReference type="Proteomes" id="UP000011546"/>
    </source>
</evidence>
<evidence type="ECO:0000313" key="2">
    <source>
        <dbReference type="EMBL" id="EMA66390.1"/>
    </source>
</evidence>
<dbReference type="PATRIC" id="fig|1230456.3.peg.842"/>
<keyword evidence="1" id="KW-0812">Transmembrane</keyword>
<gene>
    <name evidence="2" type="ORF">C468_04354</name>
</gene>
<sequence length="61" mass="6716">MEFDFVRSVLPLGVIVAVATVALTFMMTPSTVFMMVLPSMIVFSIVAFLFGMKHGEFRASP</sequence>
<organism evidence="2 3">
    <name type="scientific">Halorubrum kocurii JCM 14978</name>
    <dbReference type="NCBI Taxonomy" id="1230456"/>
    <lineage>
        <taxon>Archaea</taxon>
        <taxon>Methanobacteriati</taxon>
        <taxon>Methanobacteriota</taxon>
        <taxon>Stenosarchaea group</taxon>
        <taxon>Halobacteria</taxon>
        <taxon>Halobacteriales</taxon>
        <taxon>Haloferacaceae</taxon>
        <taxon>Halorubrum</taxon>
    </lineage>
</organism>
<dbReference type="EMBL" id="AOJH01000032">
    <property type="protein sequence ID" value="EMA66390.1"/>
    <property type="molecule type" value="Genomic_DNA"/>
</dbReference>
<keyword evidence="1" id="KW-0472">Membrane</keyword>
<protein>
    <submittedName>
        <fullName evidence="2">Uncharacterized protein</fullName>
    </submittedName>
</protein>
<dbReference type="InterPro" id="IPR055757">
    <property type="entry name" value="DUF7333"/>
</dbReference>
<dbReference type="AlphaFoldDB" id="M0PC28"/>
<feature type="transmembrane region" description="Helical" evidence="1">
    <location>
        <begin position="9"/>
        <end position="26"/>
    </location>
</feature>
<reference evidence="2 3" key="1">
    <citation type="journal article" date="2014" name="PLoS Genet.">
        <title>Phylogenetically driven sequencing of extremely halophilic archaea reveals strategies for static and dynamic osmo-response.</title>
        <authorList>
            <person name="Becker E.A."/>
            <person name="Seitzer P.M."/>
            <person name="Tritt A."/>
            <person name="Larsen D."/>
            <person name="Krusor M."/>
            <person name="Yao A.I."/>
            <person name="Wu D."/>
            <person name="Madern D."/>
            <person name="Eisen J.A."/>
            <person name="Darling A.E."/>
            <person name="Facciotti M.T."/>
        </authorList>
    </citation>
    <scope>NUCLEOTIDE SEQUENCE [LARGE SCALE GENOMIC DNA]</scope>
    <source>
        <strain evidence="2 3">JCM 14978</strain>
    </source>
</reference>